<sequence>MDTQLNPDLARRCSAIADVQHQGEPLTAGDYRALLIVTVLVPIVLLVVGAVIQ</sequence>
<evidence type="ECO:0000313" key="2">
    <source>
        <dbReference type="EMBL" id="MDI2098913.1"/>
    </source>
</evidence>
<evidence type="ECO:0000256" key="1">
    <source>
        <dbReference type="SAM" id="Phobius"/>
    </source>
</evidence>
<dbReference type="RefSeq" id="WP_281488703.1">
    <property type="nucleotide sequence ID" value="NZ_JASATX010000003.1"/>
</dbReference>
<feature type="transmembrane region" description="Helical" evidence="1">
    <location>
        <begin position="33"/>
        <end position="52"/>
    </location>
</feature>
<dbReference type="Proteomes" id="UP001321506">
    <property type="component" value="Unassembled WGS sequence"/>
</dbReference>
<evidence type="ECO:0000313" key="3">
    <source>
        <dbReference type="Proteomes" id="UP001321506"/>
    </source>
</evidence>
<protein>
    <submittedName>
        <fullName evidence="2">Uncharacterized protein</fullName>
    </submittedName>
</protein>
<accession>A0AAW6TAS5</accession>
<keyword evidence="1" id="KW-1133">Transmembrane helix</keyword>
<reference evidence="2 3" key="1">
    <citation type="submission" date="2023-04" db="EMBL/GenBank/DDBJ databases">
        <title>Klugiella caeni sp. nov. isolated from the sludge of biochemical tank.</title>
        <authorList>
            <person name="Geng K."/>
        </authorList>
    </citation>
    <scope>NUCLEOTIDE SEQUENCE [LARGE SCALE GENOMIC DNA]</scope>
    <source>
        <strain evidence="2 3">YN-L-19</strain>
    </source>
</reference>
<keyword evidence="1" id="KW-0472">Membrane</keyword>
<keyword evidence="3" id="KW-1185">Reference proteome</keyword>
<dbReference type="AlphaFoldDB" id="A0AAW6TAS5"/>
<dbReference type="EMBL" id="JASATX010000003">
    <property type="protein sequence ID" value="MDI2098913.1"/>
    <property type="molecule type" value="Genomic_DNA"/>
</dbReference>
<keyword evidence="1" id="KW-0812">Transmembrane</keyword>
<proteinExistence type="predicted"/>
<name>A0AAW6TAS5_9MICO</name>
<comment type="caution">
    <text evidence="2">The sequence shown here is derived from an EMBL/GenBank/DDBJ whole genome shotgun (WGS) entry which is preliminary data.</text>
</comment>
<gene>
    <name evidence="2" type="ORF">QF206_08055</name>
</gene>
<organism evidence="2 3">
    <name type="scientific">Ruicaihuangia caeni</name>
    <dbReference type="NCBI Taxonomy" id="3042517"/>
    <lineage>
        <taxon>Bacteria</taxon>
        <taxon>Bacillati</taxon>
        <taxon>Actinomycetota</taxon>
        <taxon>Actinomycetes</taxon>
        <taxon>Micrococcales</taxon>
        <taxon>Microbacteriaceae</taxon>
        <taxon>Ruicaihuangia</taxon>
    </lineage>
</organism>